<dbReference type="Proteomes" id="UP001444661">
    <property type="component" value="Unassembled WGS sequence"/>
</dbReference>
<sequence length="106" mass="10738">MPPLRIASLGSSFAAGPGVPPVSDAKAARSSANYARLLSARLGGASGWEPSAGYGMGAEQPWVSGWSWRSLYAGGAYHPNAEGMAAAAEMIHEKLLGLGISAADHG</sequence>
<name>A0ABR1T084_9PEZI</name>
<protein>
    <submittedName>
        <fullName evidence="1">SGNH hydrolase</fullName>
    </submittedName>
</protein>
<dbReference type="Gene3D" id="3.40.50.1110">
    <property type="entry name" value="SGNH hydrolase"/>
    <property type="match status" value="1"/>
</dbReference>
<organism evidence="1 2">
    <name type="scientific">Apiospora rasikravindrae</name>
    <dbReference type="NCBI Taxonomy" id="990691"/>
    <lineage>
        <taxon>Eukaryota</taxon>
        <taxon>Fungi</taxon>
        <taxon>Dikarya</taxon>
        <taxon>Ascomycota</taxon>
        <taxon>Pezizomycotina</taxon>
        <taxon>Sordariomycetes</taxon>
        <taxon>Xylariomycetidae</taxon>
        <taxon>Amphisphaeriales</taxon>
        <taxon>Apiosporaceae</taxon>
        <taxon>Apiospora</taxon>
    </lineage>
</organism>
<proteinExistence type="predicted"/>
<comment type="caution">
    <text evidence="1">The sequence shown here is derived from an EMBL/GenBank/DDBJ whole genome shotgun (WGS) entry which is preliminary data.</text>
</comment>
<reference evidence="1 2" key="1">
    <citation type="submission" date="2023-01" db="EMBL/GenBank/DDBJ databases">
        <title>Analysis of 21 Apiospora genomes using comparative genomics revels a genus with tremendous synthesis potential of carbohydrate active enzymes and secondary metabolites.</title>
        <authorList>
            <person name="Sorensen T."/>
        </authorList>
    </citation>
    <scope>NUCLEOTIDE SEQUENCE [LARGE SCALE GENOMIC DNA]</scope>
    <source>
        <strain evidence="1 2">CBS 33761</strain>
    </source>
</reference>
<dbReference type="GO" id="GO:0016787">
    <property type="term" value="F:hydrolase activity"/>
    <property type="evidence" value="ECO:0007669"/>
    <property type="project" value="UniProtKB-KW"/>
</dbReference>
<evidence type="ECO:0000313" key="2">
    <source>
        <dbReference type="Proteomes" id="UP001444661"/>
    </source>
</evidence>
<dbReference type="EMBL" id="JAQQWK010000006">
    <property type="protein sequence ID" value="KAK8039334.1"/>
    <property type="molecule type" value="Genomic_DNA"/>
</dbReference>
<evidence type="ECO:0000313" key="1">
    <source>
        <dbReference type="EMBL" id="KAK8039334.1"/>
    </source>
</evidence>
<accession>A0ABR1T084</accession>
<dbReference type="SUPFAM" id="SSF52266">
    <property type="entry name" value="SGNH hydrolase"/>
    <property type="match status" value="2"/>
</dbReference>
<gene>
    <name evidence="1" type="ORF">PG993_007745</name>
</gene>
<keyword evidence="2" id="KW-1185">Reference proteome</keyword>
<keyword evidence="1" id="KW-0378">Hydrolase</keyword>
<dbReference type="InterPro" id="IPR036514">
    <property type="entry name" value="SGNH_hydro_sf"/>
</dbReference>